<evidence type="ECO:0000313" key="1">
    <source>
        <dbReference type="EMBL" id="KAK1938263.1"/>
    </source>
</evidence>
<dbReference type="AlphaFoldDB" id="A0AAD9GH04"/>
<evidence type="ECO:0000313" key="2">
    <source>
        <dbReference type="Proteomes" id="UP001259832"/>
    </source>
</evidence>
<dbReference type="Proteomes" id="UP001259832">
    <property type="component" value="Unassembled WGS sequence"/>
</dbReference>
<proteinExistence type="predicted"/>
<sequence>MSNNAASNAFDRLVFPSDPKQFGVWKDLIIGNLRQKSAAQRRDAEVKGMDEPAFAYETLLRSQCIVPSLRDGSDEATIQAHKWQQIMLTDQDAYIRSYLEALRVSFNDESLPAAWARLETTFGKSNAQGMATLTTEFDEALSMDFSSVGELIQRVKEARNRSRETLGNLTMISNQLAAMKVLDLFPSQYWGNQVDYTDGRNLTATRLTANYS</sequence>
<reference evidence="1" key="1">
    <citation type="submission" date="2023-08" db="EMBL/GenBank/DDBJ databases">
        <title>Reference Genome Resource for the Citrus Pathogen Phytophthora citrophthora.</title>
        <authorList>
            <person name="Moller H."/>
            <person name="Coetzee B."/>
            <person name="Rose L.J."/>
            <person name="Van Niekerk J.M."/>
        </authorList>
    </citation>
    <scope>NUCLEOTIDE SEQUENCE</scope>
    <source>
        <strain evidence="1">STE-U-9442</strain>
    </source>
</reference>
<dbReference type="EMBL" id="JASMQC010000018">
    <property type="protein sequence ID" value="KAK1938263.1"/>
    <property type="molecule type" value="Genomic_DNA"/>
</dbReference>
<accession>A0AAD9GH04</accession>
<protein>
    <submittedName>
        <fullName evidence="1">Uncharacterized protein</fullName>
    </submittedName>
</protein>
<name>A0AAD9GH04_9STRA</name>
<keyword evidence="2" id="KW-1185">Reference proteome</keyword>
<organism evidence="1 2">
    <name type="scientific">Phytophthora citrophthora</name>
    <dbReference type="NCBI Taxonomy" id="4793"/>
    <lineage>
        <taxon>Eukaryota</taxon>
        <taxon>Sar</taxon>
        <taxon>Stramenopiles</taxon>
        <taxon>Oomycota</taxon>
        <taxon>Peronosporomycetes</taxon>
        <taxon>Peronosporales</taxon>
        <taxon>Peronosporaceae</taxon>
        <taxon>Phytophthora</taxon>
    </lineage>
</organism>
<comment type="caution">
    <text evidence="1">The sequence shown here is derived from an EMBL/GenBank/DDBJ whole genome shotgun (WGS) entry which is preliminary data.</text>
</comment>
<gene>
    <name evidence="1" type="ORF">P3T76_009413</name>
</gene>